<proteinExistence type="predicted"/>
<dbReference type="PROSITE" id="PS50041">
    <property type="entry name" value="C_TYPE_LECTIN_2"/>
    <property type="match status" value="1"/>
</dbReference>
<dbReference type="AlphaFoldDB" id="V3ZTW3"/>
<dbReference type="EMBL" id="KB203534">
    <property type="protein sequence ID" value="ESO84341.1"/>
    <property type="molecule type" value="Genomic_DNA"/>
</dbReference>
<dbReference type="InterPro" id="IPR001304">
    <property type="entry name" value="C-type_lectin-like"/>
</dbReference>
<sequence>MTLECYLYDIRVWYGMGNKLENNTQLPVVHYWKVEDECSGDKLYERSFNLCYEFYPSERKPWNESREFCESKGGVLFMMDTSEKEHFWEQQALLLFADVCVGTTDVNHPNTWNWFNGVKVTNIITRHSFDPDEHCGIVVHRNLYSTSCTSSCIPLCEFPTSPNARV</sequence>
<evidence type="ECO:0000313" key="2">
    <source>
        <dbReference type="EMBL" id="ESO84341.1"/>
    </source>
</evidence>
<dbReference type="HOGENOM" id="CLU_1604589_0_0_1"/>
<dbReference type="CTD" id="20240967"/>
<evidence type="ECO:0000313" key="3">
    <source>
        <dbReference type="Proteomes" id="UP000030746"/>
    </source>
</evidence>
<feature type="domain" description="C-type lectin" evidence="1">
    <location>
        <begin position="51"/>
        <end position="157"/>
    </location>
</feature>
<evidence type="ECO:0000259" key="1">
    <source>
        <dbReference type="PROSITE" id="PS50041"/>
    </source>
</evidence>
<reference evidence="2 3" key="1">
    <citation type="journal article" date="2013" name="Nature">
        <title>Insights into bilaterian evolution from three spiralian genomes.</title>
        <authorList>
            <person name="Simakov O."/>
            <person name="Marletaz F."/>
            <person name="Cho S.J."/>
            <person name="Edsinger-Gonzales E."/>
            <person name="Havlak P."/>
            <person name="Hellsten U."/>
            <person name="Kuo D.H."/>
            <person name="Larsson T."/>
            <person name="Lv J."/>
            <person name="Arendt D."/>
            <person name="Savage R."/>
            <person name="Osoegawa K."/>
            <person name="de Jong P."/>
            <person name="Grimwood J."/>
            <person name="Chapman J.A."/>
            <person name="Shapiro H."/>
            <person name="Aerts A."/>
            <person name="Otillar R.P."/>
            <person name="Terry A.Y."/>
            <person name="Boore J.L."/>
            <person name="Grigoriev I.V."/>
            <person name="Lindberg D.R."/>
            <person name="Seaver E.C."/>
            <person name="Weisblat D.A."/>
            <person name="Putnam N.H."/>
            <person name="Rokhsar D.S."/>
        </authorList>
    </citation>
    <scope>NUCLEOTIDE SEQUENCE [LARGE SCALE GENOMIC DNA]</scope>
</reference>
<dbReference type="OrthoDB" id="2142683at2759"/>
<dbReference type="RefSeq" id="XP_009064951.1">
    <property type="nucleotide sequence ID" value="XM_009066703.1"/>
</dbReference>
<dbReference type="Gene3D" id="3.10.100.10">
    <property type="entry name" value="Mannose-Binding Protein A, subunit A"/>
    <property type="match status" value="1"/>
</dbReference>
<dbReference type="InterPro" id="IPR016186">
    <property type="entry name" value="C-type_lectin-like/link_sf"/>
</dbReference>
<dbReference type="Pfam" id="PF00059">
    <property type="entry name" value="Lectin_C"/>
    <property type="match status" value="1"/>
</dbReference>
<organism evidence="2 3">
    <name type="scientific">Lottia gigantea</name>
    <name type="common">Giant owl limpet</name>
    <dbReference type="NCBI Taxonomy" id="225164"/>
    <lineage>
        <taxon>Eukaryota</taxon>
        <taxon>Metazoa</taxon>
        <taxon>Spiralia</taxon>
        <taxon>Lophotrochozoa</taxon>
        <taxon>Mollusca</taxon>
        <taxon>Gastropoda</taxon>
        <taxon>Patellogastropoda</taxon>
        <taxon>Lottioidea</taxon>
        <taxon>Lottiidae</taxon>
        <taxon>Lottia</taxon>
    </lineage>
</organism>
<dbReference type="SUPFAM" id="SSF56436">
    <property type="entry name" value="C-type lectin-like"/>
    <property type="match status" value="1"/>
</dbReference>
<accession>V3ZTW3</accession>
<name>V3ZTW3_LOTGI</name>
<dbReference type="InterPro" id="IPR016187">
    <property type="entry name" value="CTDL_fold"/>
</dbReference>
<dbReference type="KEGG" id="lgi:LOTGIDRAFT_168786"/>
<dbReference type="Proteomes" id="UP000030746">
    <property type="component" value="Unassembled WGS sequence"/>
</dbReference>
<protein>
    <recommendedName>
        <fullName evidence="1">C-type lectin domain-containing protein</fullName>
    </recommendedName>
</protein>
<gene>
    <name evidence="2" type="ORF">LOTGIDRAFT_168786</name>
</gene>
<dbReference type="SMART" id="SM00034">
    <property type="entry name" value="CLECT"/>
    <property type="match status" value="1"/>
</dbReference>
<dbReference type="GeneID" id="20240967"/>
<keyword evidence="3" id="KW-1185">Reference proteome</keyword>